<evidence type="ECO:0000313" key="1">
    <source>
        <dbReference type="EMBL" id="GMA40575.1"/>
    </source>
</evidence>
<dbReference type="RefSeq" id="WP_284304250.1">
    <property type="nucleotide sequence ID" value="NZ_BSUO01000001.1"/>
</dbReference>
<gene>
    <name evidence="1" type="ORF">GCM10025883_26200</name>
</gene>
<dbReference type="Proteomes" id="UP001157126">
    <property type="component" value="Unassembled WGS sequence"/>
</dbReference>
<dbReference type="InterPro" id="IPR045502">
    <property type="entry name" value="DUF6489"/>
</dbReference>
<proteinExistence type="predicted"/>
<dbReference type="EMBL" id="BSUO01000001">
    <property type="protein sequence ID" value="GMA40575.1"/>
    <property type="molecule type" value="Genomic_DNA"/>
</dbReference>
<organism evidence="1 2">
    <name type="scientific">Mobilicoccus caccae</name>
    <dbReference type="NCBI Taxonomy" id="1859295"/>
    <lineage>
        <taxon>Bacteria</taxon>
        <taxon>Bacillati</taxon>
        <taxon>Actinomycetota</taxon>
        <taxon>Actinomycetes</taxon>
        <taxon>Micrococcales</taxon>
        <taxon>Dermatophilaceae</taxon>
        <taxon>Mobilicoccus</taxon>
    </lineage>
</organism>
<name>A0ABQ6IT76_9MICO</name>
<sequence>MKISVEIDCTPAEMRAFFGLPDVEPMQQAVMSEMERQLVGAMDQFSPASLMRDWFAPMTATQQAFLNAFTRPSATGETGEGSQSSSG</sequence>
<reference evidence="2" key="1">
    <citation type="journal article" date="2019" name="Int. J. Syst. Evol. Microbiol.">
        <title>The Global Catalogue of Microorganisms (GCM) 10K type strain sequencing project: providing services to taxonomists for standard genome sequencing and annotation.</title>
        <authorList>
            <consortium name="The Broad Institute Genomics Platform"/>
            <consortium name="The Broad Institute Genome Sequencing Center for Infectious Disease"/>
            <person name="Wu L."/>
            <person name="Ma J."/>
        </authorList>
    </citation>
    <scope>NUCLEOTIDE SEQUENCE [LARGE SCALE GENOMIC DNA]</scope>
    <source>
        <strain evidence="2">NBRC 113072</strain>
    </source>
</reference>
<comment type="caution">
    <text evidence="1">The sequence shown here is derived from an EMBL/GenBank/DDBJ whole genome shotgun (WGS) entry which is preliminary data.</text>
</comment>
<dbReference type="Pfam" id="PF20099">
    <property type="entry name" value="DUF6489"/>
    <property type="match status" value="1"/>
</dbReference>
<accession>A0ABQ6IT76</accession>
<evidence type="ECO:0000313" key="2">
    <source>
        <dbReference type="Proteomes" id="UP001157126"/>
    </source>
</evidence>
<protein>
    <submittedName>
        <fullName evidence="1">Uncharacterized protein</fullName>
    </submittedName>
</protein>
<keyword evidence="2" id="KW-1185">Reference proteome</keyword>